<dbReference type="RefSeq" id="WP_146307678.1">
    <property type="nucleotide sequence ID" value="NZ_VOHS01000043.1"/>
</dbReference>
<evidence type="ECO:0000313" key="2">
    <source>
        <dbReference type="Proteomes" id="UP000318815"/>
    </source>
</evidence>
<proteinExistence type="predicted"/>
<dbReference type="EMBL" id="VOHS01000043">
    <property type="protein sequence ID" value="TWV95091.1"/>
    <property type="molecule type" value="Genomic_DNA"/>
</dbReference>
<protein>
    <submittedName>
        <fullName evidence="1">Uncharacterized protein</fullName>
    </submittedName>
</protein>
<reference evidence="1 2" key="1">
    <citation type="submission" date="2019-08" db="EMBL/GenBank/DDBJ databases">
        <title>Whole genome sequencing of chitin degrading bacteria Chitinophaga pinensis YS16.</title>
        <authorList>
            <person name="Singh R.P."/>
            <person name="Manchanda G."/>
            <person name="Maurya I.K."/>
            <person name="Joshi N.K."/>
            <person name="Srivastava A.K."/>
        </authorList>
    </citation>
    <scope>NUCLEOTIDE SEQUENCE [LARGE SCALE GENOMIC DNA]</scope>
    <source>
        <strain evidence="1 2">YS-16</strain>
    </source>
</reference>
<dbReference type="AlphaFoldDB" id="A0A5C6LKM3"/>
<dbReference type="Proteomes" id="UP000318815">
    <property type="component" value="Unassembled WGS sequence"/>
</dbReference>
<gene>
    <name evidence="1" type="ORF">FEF09_25185</name>
</gene>
<accession>A0A5C6LKM3</accession>
<sequence length="60" mass="7052">MNEAYKNDGLTPLFTDADLELFRNGKDPYGHPNINWYETVFKKFAQQANTNVDISEEQRR</sequence>
<name>A0A5C6LKM3_9BACT</name>
<organism evidence="1 2">
    <name type="scientific">Chitinophaga pinensis</name>
    <dbReference type="NCBI Taxonomy" id="79329"/>
    <lineage>
        <taxon>Bacteria</taxon>
        <taxon>Pseudomonadati</taxon>
        <taxon>Bacteroidota</taxon>
        <taxon>Chitinophagia</taxon>
        <taxon>Chitinophagales</taxon>
        <taxon>Chitinophagaceae</taxon>
        <taxon>Chitinophaga</taxon>
    </lineage>
</organism>
<evidence type="ECO:0000313" key="1">
    <source>
        <dbReference type="EMBL" id="TWV95091.1"/>
    </source>
</evidence>
<keyword evidence="2" id="KW-1185">Reference proteome</keyword>
<comment type="caution">
    <text evidence="1">The sequence shown here is derived from an EMBL/GenBank/DDBJ whole genome shotgun (WGS) entry which is preliminary data.</text>
</comment>